<dbReference type="EMBL" id="CAMKVN010020248">
    <property type="protein sequence ID" value="CAI2199086.1"/>
    <property type="molecule type" value="Genomic_DNA"/>
</dbReference>
<keyword evidence="4" id="KW-1185">Reference proteome</keyword>
<dbReference type="Proteomes" id="UP001153678">
    <property type="component" value="Unassembled WGS sequence"/>
</dbReference>
<keyword evidence="1" id="KW-0175">Coiled coil</keyword>
<organism evidence="3 4">
    <name type="scientific">Funneliformis geosporum</name>
    <dbReference type="NCBI Taxonomy" id="1117311"/>
    <lineage>
        <taxon>Eukaryota</taxon>
        <taxon>Fungi</taxon>
        <taxon>Fungi incertae sedis</taxon>
        <taxon>Mucoromycota</taxon>
        <taxon>Glomeromycotina</taxon>
        <taxon>Glomeromycetes</taxon>
        <taxon>Glomerales</taxon>
        <taxon>Glomeraceae</taxon>
        <taxon>Funneliformis</taxon>
    </lineage>
</organism>
<sequence length="140" mass="15578">KVTVIHEEKKEDEVSEQDFTTSGSTTPVEKEGTGIRETLTLAILASKGRGNIRYRKGLLLVNLSGKDIQQKFLLASEKKALEEKVNDLLVKSANPENCLEELKNSAEEKLDLLKKALQNVEDELDEMAAVQAFEVSYELA</sequence>
<evidence type="ECO:0000313" key="4">
    <source>
        <dbReference type="Proteomes" id="UP001153678"/>
    </source>
</evidence>
<evidence type="ECO:0000256" key="2">
    <source>
        <dbReference type="SAM" id="MobiDB-lite"/>
    </source>
</evidence>
<feature type="region of interest" description="Disordered" evidence="2">
    <location>
        <begin position="1"/>
        <end position="31"/>
    </location>
</feature>
<name>A0A9W4TBG7_9GLOM</name>
<feature type="compositionally biased region" description="Polar residues" evidence="2">
    <location>
        <begin position="17"/>
        <end position="27"/>
    </location>
</feature>
<reference evidence="3" key="1">
    <citation type="submission" date="2022-08" db="EMBL/GenBank/DDBJ databases">
        <authorList>
            <person name="Kallberg Y."/>
            <person name="Tangrot J."/>
            <person name="Rosling A."/>
        </authorList>
    </citation>
    <scope>NUCLEOTIDE SEQUENCE</scope>
    <source>
        <strain evidence="3">Wild A</strain>
    </source>
</reference>
<protein>
    <submittedName>
        <fullName evidence="3">16978_t:CDS:1</fullName>
    </submittedName>
</protein>
<dbReference type="AlphaFoldDB" id="A0A9W4TBG7"/>
<comment type="caution">
    <text evidence="3">The sequence shown here is derived from an EMBL/GenBank/DDBJ whole genome shotgun (WGS) entry which is preliminary data.</text>
</comment>
<feature type="coiled-coil region" evidence="1">
    <location>
        <begin position="96"/>
        <end position="130"/>
    </location>
</feature>
<evidence type="ECO:0000256" key="1">
    <source>
        <dbReference type="SAM" id="Coils"/>
    </source>
</evidence>
<evidence type="ECO:0000313" key="3">
    <source>
        <dbReference type="EMBL" id="CAI2199086.1"/>
    </source>
</evidence>
<feature type="non-terminal residue" evidence="3">
    <location>
        <position position="140"/>
    </location>
</feature>
<feature type="compositionally biased region" description="Basic and acidic residues" evidence="2">
    <location>
        <begin position="1"/>
        <end position="12"/>
    </location>
</feature>
<gene>
    <name evidence="3" type="ORF">FWILDA_LOCUS18897</name>
</gene>
<accession>A0A9W4TBG7</accession>
<proteinExistence type="predicted"/>